<dbReference type="InterPro" id="IPR008334">
    <property type="entry name" value="5'-Nucleotdase_C"/>
</dbReference>
<evidence type="ECO:0000313" key="8">
    <source>
        <dbReference type="Proteomes" id="UP000595221"/>
    </source>
</evidence>
<name>A0A7T4MSM5_9MICC</name>
<dbReference type="SUPFAM" id="SSF55816">
    <property type="entry name" value="5'-nucleotidase (syn. UDP-sugar hydrolase), C-terminal domain"/>
    <property type="match status" value="1"/>
</dbReference>
<organism evidence="7 8">
    <name type="scientific">Rothia kristinae</name>
    <dbReference type="NCBI Taxonomy" id="37923"/>
    <lineage>
        <taxon>Bacteria</taxon>
        <taxon>Bacillati</taxon>
        <taxon>Actinomycetota</taxon>
        <taxon>Actinomycetes</taxon>
        <taxon>Micrococcales</taxon>
        <taxon>Micrococcaceae</taxon>
        <taxon>Rothia</taxon>
    </lineage>
</organism>
<dbReference type="PANTHER" id="PTHR11575:SF24">
    <property type="entry name" value="5'-NUCLEOTIDASE"/>
    <property type="match status" value="1"/>
</dbReference>
<dbReference type="GO" id="GO:0008253">
    <property type="term" value="F:5'-nucleotidase activity"/>
    <property type="evidence" value="ECO:0007669"/>
    <property type="project" value="TreeGrafter"/>
</dbReference>
<dbReference type="AlphaFoldDB" id="A0A7T4MSM5"/>
<dbReference type="Pfam" id="PF00149">
    <property type="entry name" value="Metallophos"/>
    <property type="match status" value="1"/>
</dbReference>
<feature type="region of interest" description="Disordered" evidence="2">
    <location>
        <begin position="653"/>
        <end position="771"/>
    </location>
</feature>
<proteinExistence type="predicted"/>
<feature type="domain" description="5'-Nucleotidase C-terminal" evidence="6">
    <location>
        <begin position="358"/>
        <end position="527"/>
    </location>
</feature>
<reference evidence="7 8" key="1">
    <citation type="submission" date="2020-12" db="EMBL/GenBank/DDBJ databases">
        <title>FDA dAtabase for Regulatory Grade micrObial Sequences (FDA-ARGOS): Supporting development and validation of Infectious Disease Dx tests.</title>
        <authorList>
            <person name="Sproer C."/>
            <person name="Gronow S."/>
            <person name="Severitt S."/>
            <person name="Schroder I."/>
            <person name="Tallon L."/>
            <person name="Sadzewicz L."/>
            <person name="Zhao X."/>
            <person name="Boylan J."/>
            <person name="Ott S."/>
            <person name="Bowen H."/>
            <person name="Vavikolanu K."/>
            <person name="Mehta A."/>
            <person name="Aluvathingal J."/>
            <person name="Nadendla S."/>
            <person name="Lowell S."/>
            <person name="Myers T."/>
            <person name="Yan Y."/>
            <person name="Sichtig H."/>
        </authorList>
    </citation>
    <scope>NUCLEOTIDE SEQUENCE [LARGE SCALE GENOMIC DNA]</scope>
    <source>
        <strain evidence="7 8">FDAARGOS_1001</strain>
    </source>
</reference>
<feature type="domain" description="Calcineurin-like phosphoesterase" evidence="5">
    <location>
        <begin position="58"/>
        <end position="249"/>
    </location>
</feature>
<dbReference type="GO" id="GO:0030288">
    <property type="term" value="C:outer membrane-bounded periplasmic space"/>
    <property type="evidence" value="ECO:0007669"/>
    <property type="project" value="TreeGrafter"/>
</dbReference>
<dbReference type="PANTHER" id="PTHR11575">
    <property type="entry name" value="5'-NUCLEOTIDASE-RELATED"/>
    <property type="match status" value="1"/>
</dbReference>
<evidence type="ECO:0000256" key="3">
    <source>
        <dbReference type="SAM" id="Phobius"/>
    </source>
</evidence>
<dbReference type="InterPro" id="IPR036907">
    <property type="entry name" value="5'-Nucleotdase_C_sf"/>
</dbReference>
<feature type="transmembrane region" description="Helical" evidence="3">
    <location>
        <begin position="776"/>
        <end position="793"/>
    </location>
</feature>
<evidence type="ECO:0000259" key="5">
    <source>
        <dbReference type="Pfam" id="PF00149"/>
    </source>
</evidence>
<sequence>MTIRHLRSGAGAAVAALLVLLPAAPAAYAVEEAGTTELTLFNINDFHGRITPEIGMGLAATLQQQRAAHPNSLFLSAGDNVSASLFVSSVQDDEPTLDYLNALGLQASAAGNHEFDKGLADLTGRISEHADFPILGANVVDPATGDPVLKPYTILQTDGGVSVAVIGSVTAETPQLVDPSALGGMEFTDPVAATNRYAEQLSDGDPDNGEADVIVAEYHEGVRTDDPQDRIVTQTSPDVDVIFTGHTHEEYVLPPGGQTGPGQRPVLQTGNYGDNLGAVTLTLDARHEVRGARAELIANPKKIPDAETIAADPVLQQAQRVLTDAKEYADRIGSRKLADLAAPVTTGWDPDKAEAKGGFDQRDRESTMGHLVADMYLHAAKGTGRTPADLAIVNPGGLRDEFPAGLRSDPSTTADQITVADAVSVLPFANNLWTTQLTGAQLRQVLEEQWQQDNTGSMATRPYLQLGLSSNVTYTYTGELGAAGYATRGGNIDEVRIDGKPLEEGRTYTVALPSFLLGGGDNFSTLAQGKNAKDTAVVDSDAFQDYLRELGVVTPRPEKQAVRVSEKQEAYDLSGMYTVRVSDLAVASPGIPTPERLSVRIGGRDAGEVPVRDGAAEVSVPLSGLGLDAGTHEVELTEPTTGTHVVMNAAFTGAGAEPTPEPSPAPTGEPTPGPTSEPTPGPTSEPTPGPTSEPTTAPTPEPTSAPTSDPTATAGPGLPVPDPSAAEPQPGTGADGGRGSTADGALSVERNGVAADSAETGPGGLARTGAQDPVRMVLAGLLVLGTGAALVLIRPRRTR</sequence>
<dbReference type="PRINTS" id="PR01607">
    <property type="entry name" value="APYRASEFAMLY"/>
</dbReference>
<keyword evidence="3" id="KW-1133">Transmembrane helix</keyword>
<dbReference type="Proteomes" id="UP000595221">
    <property type="component" value="Chromosome"/>
</dbReference>
<dbReference type="EMBL" id="CP066078">
    <property type="protein sequence ID" value="QQC58857.1"/>
    <property type="molecule type" value="Genomic_DNA"/>
</dbReference>
<evidence type="ECO:0000259" key="6">
    <source>
        <dbReference type="Pfam" id="PF02872"/>
    </source>
</evidence>
<keyword evidence="3" id="KW-0472">Membrane</keyword>
<dbReference type="GO" id="GO:0008768">
    <property type="term" value="F:UDP-sugar diphosphatase activity"/>
    <property type="evidence" value="ECO:0007669"/>
    <property type="project" value="TreeGrafter"/>
</dbReference>
<feature type="compositionally biased region" description="Low complexity" evidence="2">
    <location>
        <begin position="704"/>
        <end position="716"/>
    </location>
</feature>
<dbReference type="RefSeq" id="WP_198489884.1">
    <property type="nucleotide sequence ID" value="NZ_CP066078.1"/>
</dbReference>
<dbReference type="Gene3D" id="3.90.780.10">
    <property type="entry name" value="5'-Nucleotidase, C-terminal domain"/>
    <property type="match status" value="1"/>
</dbReference>
<dbReference type="GO" id="GO:0009166">
    <property type="term" value="P:nucleotide catabolic process"/>
    <property type="evidence" value="ECO:0007669"/>
    <property type="project" value="InterPro"/>
</dbReference>
<evidence type="ECO:0000256" key="4">
    <source>
        <dbReference type="SAM" id="SignalP"/>
    </source>
</evidence>
<dbReference type="SUPFAM" id="SSF56300">
    <property type="entry name" value="Metallo-dependent phosphatases"/>
    <property type="match status" value="1"/>
</dbReference>
<dbReference type="InterPro" id="IPR004843">
    <property type="entry name" value="Calcineurin-like_PHP"/>
</dbReference>
<dbReference type="Pfam" id="PF02872">
    <property type="entry name" value="5_nucleotid_C"/>
    <property type="match status" value="1"/>
</dbReference>
<feature type="signal peptide" evidence="4">
    <location>
        <begin position="1"/>
        <end position="29"/>
    </location>
</feature>
<feature type="compositionally biased region" description="Pro residues" evidence="2">
    <location>
        <begin position="659"/>
        <end position="703"/>
    </location>
</feature>
<evidence type="ECO:0000313" key="7">
    <source>
        <dbReference type="EMBL" id="QQC58857.1"/>
    </source>
</evidence>
<dbReference type="InterPro" id="IPR029052">
    <property type="entry name" value="Metallo-depent_PP-like"/>
</dbReference>
<accession>A0A7T4MSM5</accession>
<dbReference type="InterPro" id="IPR006179">
    <property type="entry name" value="5_nucleotidase/apyrase"/>
</dbReference>
<dbReference type="Gene3D" id="3.60.21.10">
    <property type="match status" value="1"/>
</dbReference>
<gene>
    <name evidence="7" type="ORF">I6H58_07720</name>
</gene>
<feature type="chain" id="PRO_5033009523" evidence="4">
    <location>
        <begin position="30"/>
        <end position="799"/>
    </location>
</feature>
<keyword evidence="1 4" id="KW-0732">Signal</keyword>
<evidence type="ECO:0000256" key="2">
    <source>
        <dbReference type="SAM" id="MobiDB-lite"/>
    </source>
</evidence>
<evidence type="ECO:0000256" key="1">
    <source>
        <dbReference type="ARBA" id="ARBA00022729"/>
    </source>
</evidence>
<protein>
    <submittedName>
        <fullName evidence="7">5'-nucleotidase C-terminal domain-containing protein</fullName>
    </submittedName>
</protein>
<keyword evidence="3" id="KW-0812">Transmembrane</keyword>